<evidence type="ECO:0000256" key="4">
    <source>
        <dbReference type="ARBA" id="ARBA00023125"/>
    </source>
</evidence>
<dbReference type="GO" id="GO:0000978">
    <property type="term" value="F:RNA polymerase II cis-regulatory region sequence-specific DNA binding"/>
    <property type="evidence" value="ECO:0007669"/>
    <property type="project" value="TreeGrafter"/>
</dbReference>
<protein>
    <submittedName>
        <fullName evidence="11">Forkhead box protein O4</fullName>
    </submittedName>
</protein>
<dbReference type="PANTHER" id="PTHR45767:SF3">
    <property type="entry name" value="FORKHEAD BOX PROTEIN O4"/>
    <property type="match status" value="1"/>
</dbReference>
<dbReference type="SMART" id="SM00339">
    <property type="entry name" value="FH"/>
    <property type="match status" value="1"/>
</dbReference>
<dbReference type="InterPro" id="IPR030456">
    <property type="entry name" value="TF_fork_head_CS_2"/>
</dbReference>
<reference evidence="11" key="1">
    <citation type="submission" date="2025-08" db="UniProtKB">
        <authorList>
            <consortium name="RefSeq"/>
        </authorList>
    </citation>
    <scope>IDENTIFICATION</scope>
    <source>
        <tissue evidence="11">Spleen</tissue>
    </source>
</reference>
<feature type="domain" description="Fork-head" evidence="9">
    <location>
        <begin position="101"/>
        <end position="195"/>
    </location>
</feature>
<dbReference type="Pfam" id="PF16676">
    <property type="entry name" value="FOXO-TAD"/>
    <property type="match status" value="1"/>
</dbReference>
<feature type="compositionally biased region" description="Basic and acidic residues" evidence="8">
    <location>
        <begin position="46"/>
        <end position="62"/>
    </location>
</feature>
<dbReference type="InterPro" id="IPR036390">
    <property type="entry name" value="WH_DNA-bd_sf"/>
</dbReference>
<dbReference type="CTD" id="4303"/>
<dbReference type="GeneID" id="102833425"/>
<feature type="compositionally biased region" description="Basic residues" evidence="8">
    <location>
        <begin position="205"/>
        <end position="216"/>
    </location>
</feature>
<name>A0A9B0TVL5_CHRAS</name>
<dbReference type="Gene3D" id="1.10.10.10">
    <property type="entry name" value="Winged helix-like DNA-binding domain superfamily/Winged helix DNA-binding domain"/>
    <property type="match status" value="1"/>
</dbReference>
<evidence type="ECO:0000256" key="1">
    <source>
        <dbReference type="ARBA" id="ARBA00004496"/>
    </source>
</evidence>
<dbReference type="InterPro" id="IPR032067">
    <property type="entry name" value="FOXO-TAD"/>
</dbReference>
<feature type="compositionally biased region" description="Low complexity" evidence="8">
    <location>
        <begin position="1"/>
        <end position="15"/>
    </location>
</feature>
<keyword evidence="6 7" id="KW-0539">Nucleus</keyword>
<dbReference type="AlphaFoldDB" id="A0A9B0TVL5"/>
<evidence type="ECO:0000256" key="2">
    <source>
        <dbReference type="ARBA" id="ARBA00022490"/>
    </source>
</evidence>
<evidence type="ECO:0000256" key="8">
    <source>
        <dbReference type="SAM" id="MobiDB-lite"/>
    </source>
</evidence>
<dbReference type="OrthoDB" id="5954824at2759"/>
<keyword evidence="5" id="KW-0804">Transcription</keyword>
<accession>A0A9B0TVL5</accession>
<dbReference type="SUPFAM" id="SSF46785">
    <property type="entry name" value="Winged helix' DNA-binding domain"/>
    <property type="match status" value="1"/>
</dbReference>
<keyword evidence="10" id="KW-1185">Reference proteome</keyword>
<keyword evidence="3" id="KW-0805">Transcription regulation</keyword>
<feature type="DNA-binding region" description="Fork-head" evidence="7">
    <location>
        <begin position="101"/>
        <end position="195"/>
    </location>
</feature>
<dbReference type="Pfam" id="PF00250">
    <property type="entry name" value="Forkhead"/>
    <property type="match status" value="1"/>
</dbReference>
<keyword evidence="2" id="KW-0963">Cytoplasm</keyword>
<evidence type="ECO:0000313" key="10">
    <source>
        <dbReference type="Proteomes" id="UP000504623"/>
    </source>
</evidence>
<sequence length="505" mass="54385">MELENENSATEAAATIDLDPDFEPQSRPRSCTWPLPRPELITQPSEPREVEPVLGEKVHSEGRSEPILLPSQIPEPAGAPQPGILGTVTGPRKGSSRRNAWGNQSYAELISQAIESAPDKRLTLAQIYEWMVRTVPYFKDKGDSNSSAGWKNSIRHNLSLHSKFIKVHNEATGKSSWWMLNPEGGKSGKAPRRRAASMDSSSKLLRGRSKAPKKKTAVLPTPSEGATPTSPLGHFAKWSGSPCFRNREEADVWTAFRPRSSSNASTLSTRLSPMRPEPEVLVEEEIPASVSSYAGGVPPILNEDLALLDGLSLSSSHSLLSRNSLSGFSLQHHGVTGPLHTYNTSLFSPAEGPMSAEEYFSSSQSLEALLTSDTPPPPADVLMTQVDPILSQAPTLLFLGGIPSSSKLATGVDLCPKALEVPGPSSLVPSFSTIAPPPVMAGAPIPQTLGTSVFTSPTEAASQDKMPQDLDLDMYMENLECDMDNIISDLMNEGEGLDFNFEPDP</sequence>
<feature type="region of interest" description="Disordered" evidence="8">
    <location>
        <begin position="178"/>
        <end position="232"/>
    </location>
</feature>
<dbReference type="PROSITE" id="PS50039">
    <property type="entry name" value="FORK_HEAD_3"/>
    <property type="match status" value="1"/>
</dbReference>
<keyword evidence="4 7" id="KW-0238">DNA-binding</keyword>
<proteinExistence type="predicted"/>
<feature type="region of interest" description="Disordered" evidence="8">
    <location>
        <begin position="1"/>
        <end position="62"/>
    </location>
</feature>
<evidence type="ECO:0000256" key="5">
    <source>
        <dbReference type="ARBA" id="ARBA00023163"/>
    </source>
</evidence>
<dbReference type="CDD" id="cd20062">
    <property type="entry name" value="FH_FOXO4"/>
    <property type="match status" value="1"/>
</dbReference>
<evidence type="ECO:0000259" key="9">
    <source>
        <dbReference type="PROSITE" id="PS50039"/>
    </source>
</evidence>
<gene>
    <name evidence="11" type="primary">FOXO4</name>
</gene>
<dbReference type="RefSeq" id="XP_006868595.1">
    <property type="nucleotide sequence ID" value="XM_006868533.1"/>
</dbReference>
<dbReference type="GO" id="GO:0000981">
    <property type="term" value="F:DNA-binding transcription factor activity, RNA polymerase II-specific"/>
    <property type="evidence" value="ECO:0007669"/>
    <property type="project" value="TreeGrafter"/>
</dbReference>
<dbReference type="PANTHER" id="PTHR45767">
    <property type="entry name" value="FORKHEAD BOX PROTEIN O"/>
    <property type="match status" value="1"/>
</dbReference>
<evidence type="ECO:0000256" key="7">
    <source>
        <dbReference type="PROSITE-ProRule" id="PRU00089"/>
    </source>
</evidence>
<dbReference type="GO" id="GO:0005634">
    <property type="term" value="C:nucleus"/>
    <property type="evidence" value="ECO:0007669"/>
    <property type="project" value="UniProtKB-SubCell"/>
</dbReference>
<evidence type="ECO:0000256" key="6">
    <source>
        <dbReference type="ARBA" id="ARBA00023242"/>
    </source>
</evidence>
<dbReference type="InterPro" id="IPR001766">
    <property type="entry name" value="Fork_head_dom"/>
</dbReference>
<dbReference type="Proteomes" id="UP000504623">
    <property type="component" value="Unplaced"/>
</dbReference>
<dbReference type="PRINTS" id="PR00053">
    <property type="entry name" value="FORKHEAD"/>
</dbReference>
<organism evidence="10 11">
    <name type="scientific">Chrysochloris asiatica</name>
    <name type="common">Cape golden mole</name>
    <dbReference type="NCBI Taxonomy" id="185453"/>
    <lineage>
        <taxon>Eukaryota</taxon>
        <taxon>Metazoa</taxon>
        <taxon>Chordata</taxon>
        <taxon>Craniata</taxon>
        <taxon>Vertebrata</taxon>
        <taxon>Euteleostomi</taxon>
        <taxon>Mammalia</taxon>
        <taxon>Eutheria</taxon>
        <taxon>Afrotheria</taxon>
        <taxon>Chrysochloridae</taxon>
        <taxon>Chrysochlorinae</taxon>
        <taxon>Chrysochloris</taxon>
    </lineage>
</organism>
<evidence type="ECO:0000313" key="11">
    <source>
        <dbReference type="RefSeq" id="XP_006868595.1"/>
    </source>
</evidence>
<evidence type="ECO:0000256" key="3">
    <source>
        <dbReference type="ARBA" id="ARBA00023015"/>
    </source>
</evidence>
<dbReference type="PROSITE" id="PS00658">
    <property type="entry name" value="FORK_HEAD_2"/>
    <property type="match status" value="1"/>
</dbReference>
<dbReference type="FunFam" id="1.10.10.10:FF:000032">
    <property type="entry name" value="Forkhead box protein O4"/>
    <property type="match status" value="1"/>
</dbReference>
<dbReference type="GO" id="GO:0005737">
    <property type="term" value="C:cytoplasm"/>
    <property type="evidence" value="ECO:0007669"/>
    <property type="project" value="UniProtKB-SubCell"/>
</dbReference>
<dbReference type="InterPro" id="IPR036388">
    <property type="entry name" value="WH-like_DNA-bd_sf"/>
</dbReference>
<dbReference type="InterPro" id="IPR047409">
    <property type="entry name" value="FH_FOXO4"/>
</dbReference>
<comment type="subcellular location">
    <subcellularLocation>
        <location evidence="1">Cytoplasm</location>
    </subcellularLocation>
    <subcellularLocation>
        <location evidence="7">Nucleus</location>
    </subcellularLocation>
</comment>